<dbReference type="InterPro" id="IPR003615">
    <property type="entry name" value="HNH_nuc"/>
</dbReference>
<name>B1ZCX7_METPB</name>
<dbReference type="AlphaFoldDB" id="B1ZCX7"/>
<dbReference type="CDD" id="cd00085">
    <property type="entry name" value="HNHc"/>
    <property type="match status" value="1"/>
</dbReference>
<evidence type="ECO:0000313" key="1">
    <source>
        <dbReference type="EMBL" id="ACB80846.1"/>
    </source>
</evidence>
<evidence type="ECO:0008006" key="3">
    <source>
        <dbReference type="Google" id="ProtNLM"/>
    </source>
</evidence>
<dbReference type="eggNOG" id="COG1403">
    <property type="taxonomic scope" value="Bacteria"/>
</dbReference>
<dbReference type="EMBL" id="CP001029">
    <property type="protein sequence ID" value="ACB80846.1"/>
    <property type="molecule type" value="Genomic_DNA"/>
</dbReference>
<dbReference type="HOGENOM" id="CLU_1893767_0_0_5"/>
<evidence type="ECO:0000313" key="2">
    <source>
        <dbReference type="Proteomes" id="UP000007136"/>
    </source>
</evidence>
<reference evidence="1" key="1">
    <citation type="submission" date="2008-04" db="EMBL/GenBank/DDBJ databases">
        <title>Complete sequence of chromosome of Methylobacterium populi BJ001.</title>
        <authorList>
            <consortium name="US DOE Joint Genome Institute"/>
            <person name="Copeland A."/>
            <person name="Lucas S."/>
            <person name="Lapidus A."/>
            <person name="Glavina del Rio T."/>
            <person name="Dalin E."/>
            <person name="Tice H."/>
            <person name="Bruce D."/>
            <person name="Goodwin L."/>
            <person name="Pitluck S."/>
            <person name="Chertkov O."/>
            <person name="Brettin T."/>
            <person name="Detter J.C."/>
            <person name="Han C."/>
            <person name="Kuske C.R."/>
            <person name="Schmutz J."/>
            <person name="Larimer F."/>
            <person name="Land M."/>
            <person name="Hauser L."/>
            <person name="Kyrpides N."/>
            <person name="Mikhailova N."/>
            <person name="Marx C."/>
            <person name="Richardson P."/>
        </authorList>
    </citation>
    <scope>NUCLEOTIDE SEQUENCE [LARGE SCALE GENOMIC DNA]</scope>
    <source>
        <strain evidence="1">BJ001</strain>
    </source>
</reference>
<dbReference type="KEGG" id="mpo:Mpop_2691"/>
<gene>
    <name evidence="1" type="ordered locus">Mpop_2691</name>
</gene>
<dbReference type="STRING" id="441620.Mpop_2691"/>
<dbReference type="Proteomes" id="UP000007136">
    <property type="component" value="Chromosome"/>
</dbReference>
<proteinExistence type="predicted"/>
<sequence length="134" mass="15390">MRYPIFGRTGAPLPPRLSVEKPKKRDPELNSRWSKAARAYLTKHPFCAECRRRGIDVPAVLVDHIVPRLYGGELWDRSIWQGLCRTCDLSVKRPLERLAVGMGNVHLLIIWMQKPATRPDRWAYVCDEIGPDDA</sequence>
<organism evidence="1 2">
    <name type="scientific">Methylorubrum populi (strain ATCC BAA-705 / NCIMB 13946 / BJ001)</name>
    <name type="common">Methylobacterium populi</name>
    <dbReference type="NCBI Taxonomy" id="441620"/>
    <lineage>
        <taxon>Bacteria</taxon>
        <taxon>Pseudomonadati</taxon>
        <taxon>Pseudomonadota</taxon>
        <taxon>Alphaproteobacteria</taxon>
        <taxon>Hyphomicrobiales</taxon>
        <taxon>Methylobacteriaceae</taxon>
        <taxon>Methylorubrum</taxon>
    </lineage>
</organism>
<accession>B1ZCX7</accession>
<protein>
    <recommendedName>
        <fullName evidence="3">HNH endonuclease</fullName>
    </recommendedName>
</protein>